<dbReference type="PANTHER" id="PTHR33324">
    <property type="entry name" value="EXPRESSED PROTEIN"/>
    <property type="match status" value="1"/>
</dbReference>
<proteinExistence type="predicted"/>
<feature type="compositionally biased region" description="Basic and acidic residues" evidence="1">
    <location>
        <begin position="99"/>
        <end position="116"/>
    </location>
</feature>
<dbReference type="KEGG" id="mlr:MELLADRAFT_84213"/>
<feature type="compositionally biased region" description="Basic residues" evidence="1">
    <location>
        <begin position="56"/>
        <end position="66"/>
    </location>
</feature>
<dbReference type="GeneID" id="18933396"/>
<dbReference type="PANTHER" id="PTHR33324:SF2">
    <property type="entry name" value="MYB_SANT-LIKE DNA-BINDING DOMAIN-CONTAINING PROTEIN"/>
    <property type="match status" value="1"/>
</dbReference>
<name>F4SBZ5_MELLP</name>
<dbReference type="AlphaFoldDB" id="F4SBZ5"/>
<evidence type="ECO:0000256" key="1">
    <source>
        <dbReference type="SAM" id="MobiDB-lite"/>
    </source>
</evidence>
<reference evidence="3" key="1">
    <citation type="journal article" date="2011" name="Proc. Natl. Acad. Sci. U.S.A.">
        <title>Obligate biotrophy features unraveled by the genomic analysis of rust fungi.</title>
        <authorList>
            <person name="Duplessis S."/>
            <person name="Cuomo C.A."/>
            <person name="Lin Y.-C."/>
            <person name="Aerts A."/>
            <person name="Tisserant E."/>
            <person name="Veneault-Fourrey C."/>
            <person name="Joly D.L."/>
            <person name="Hacquard S."/>
            <person name="Amselem J."/>
            <person name="Cantarel B.L."/>
            <person name="Chiu R."/>
            <person name="Coutinho P.M."/>
            <person name="Feau N."/>
            <person name="Field M."/>
            <person name="Frey P."/>
            <person name="Gelhaye E."/>
            <person name="Goldberg J."/>
            <person name="Grabherr M.G."/>
            <person name="Kodira C.D."/>
            <person name="Kohler A."/>
            <person name="Kuees U."/>
            <person name="Lindquist E.A."/>
            <person name="Lucas S.M."/>
            <person name="Mago R."/>
            <person name="Mauceli E."/>
            <person name="Morin E."/>
            <person name="Murat C."/>
            <person name="Pangilinan J.L."/>
            <person name="Park R."/>
            <person name="Pearson M."/>
            <person name="Quesneville H."/>
            <person name="Rouhier N."/>
            <person name="Sakthikumar S."/>
            <person name="Salamov A.A."/>
            <person name="Schmutz J."/>
            <person name="Selles B."/>
            <person name="Shapiro H."/>
            <person name="Tanguay P."/>
            <person name="Tuskan G.A."/>
            <person name="Henrissat B."/>
            <person name="Van de Peer Y."/>
            <person name="Rouze P."/>
            <person name="Ellis J.G."/>
            <person name="Dodds P.N."/>
            <person name="Schein J.E."/>
            <person name="Zhong S."/>
            <person name="Hamelin R.C."/>
            <person name="Grigoriev I.V."/>
            <person name="Szabo L.J."/>
            <person name="Martin F."/>
        </authorList>
    </citation>
    <scope>NUCLEOTIDE SEQUENCE [LARGE SCALE GENOMIC DNA]</scope>
    <source>
        <strain evidence="3">98AG31 / pathotype 3-4-7</strain>
    </source>
</reference>
<dbReference type="RefSeq" id="XP_007418896.1">
    <property type="nucleotide sequence ID" value="XM_007418834.1"/>
</dbReference>
<protein>
    <submittedName>
        <fullName evidence="2">Uncharacterized protein</fullName>
    </submittedName>
</protein>
<accession>F4SBZ5</accession>
<sequence length="243" mass="27130">MSSSQDQHSDTIISPEPSSEPDPKPTQLQLDPSTLSQVLTGAITLAQTAGSSVSNKNKKSNSKMPRKLNATRAKPRSPRKSKSNKSKKTKTNNESAQNEDEKVNKSSQHWDKDDNGQGKSSMYLLINWLTEEENFGRFKDNKSEKKGVAEDIERYMIENGITWRSADIIRKKIGREEEAWRAADGLRNKTGQGSYLSATELKTAKGWADDDPEWLKVKKVAIVSDFASGLLLSTNLKEVEVLF</sequence>
<dbReference type="InParanoid" id="F4SBZ5"/>
<organism evidence="3">
    <name type="scientific">Melampsora larici-populina (strain 98AG31 / pathotype 3-4-7)</name>
    <name type="common">Poplar leaf rust fungus</name>
    <dbReference type="NCBI Taxonomy" id="747676"/>
    <lineage>
        <taxon>Eukaryota</taxon>
        <taxon>Fungi</taxon>
        <taxon>Dikarya</taxon>
        <taxon>Basidiomycota</taxon>
        <taxon>Pucciniomycotina</taxon>
        <taxon>Pucciniomycetes</taxon>
        <taxon>Pucciniales</taxon>
        <taxon>Melampsoraceae</taxon>
        <taxon>Melampsora</taxon>
    </lineage>
</organism>
<feature type="compositionally biased region" description="Basic residues" evidence="1">
    <location>
        <begin position="73"/>
        <end position="90"/>
    </location>
</feature>
<dbReference type="Proteomes" id="UP000001072">
    <property type="component" value="Unassembled WGS sequence"/>
</dbReference>
<keyword evidence="3" id="KW-1185">Reference proteome</keyword>
<evidence type="ECO:0000313" key="3">
    <source>
        <dbReference type="Proteomes" id="UP000001072"/>
    </source>
</evidence>
<feature type="region of interest" description="Disordered" evidence="1">
    <location>
        <begin position="1"/>
        <end position="118"/>
    </location>
</feature>
<gene>
    <name evidence="2" type="ORF">MELLADRAFT_84213</name>
</gene>
<dbReference type="HOGENOM" id="CLU_1142805_0_0_1"/>
<dbReference type="OrthoDB" id="2506645at2759"/>
<dbReference type="VEuPathDB" id="FungiDB:MELLADRAFT_84213"/>
<feature type="compositionally biased region" description="Polar residues" evidence="1">
    <location>
        <begin position="27"/>
        <end position="50"/>
    </location>
</feature>
<dbReference type="EMBL" id="GL883197">
    <property type="protein sequence ID" value="EGF97834.1"/>
    <property type="molecule type" value="Genomic_DNA"/>
</dbReference>
<evidence type="ECO:0000313" key="2">
    <source>
        <dbReference type="EMBL" id="EGF97834.1"/>
    </source>
</evidence>